<dbReference type="InterPro" id="IPR013249">
    <property type="entry name" value="RNA_pol_sigma70_r4_t2"/>
</dbReference>
<organism evidence="7 8">
    <name type="scientific">Rothia koreensis</name>
    <dbReference type="NCBI Taxonomy" id="592378"/>
    <lineage>
        <taxon>Bacteria</taxon>
        <taxon>Bacillati</taxon>
        <taxon>Actinomycetota</taxon>
        <taxon>Actinomycetes</taxon>
        <taxon>Micrococcales</taxon>
        <taxon>Micrococcaceae</taxon>
        <taxon>Rothia</taxon>
    </lineage>
</organism>
<name>A0A7K1LG63_9MICC</name>
<sequence>MSRRFGVAEGNSRDPDVARAVREARDEHELLQNLMECASNGNQNCFEQLYDALVPRIYGLVQRILRNVAHAEEVTQEVFLEVWQKAPQYDSTRGAVGSWVTVIAHRRAVDRVRAAQSASERDMRMGAAEFEEAYEHVESTVQQGLDNASVHAALSRVPESQVEVVTLAYFGGLSQSRIAQALGVPLGTVKTRMRLGLMRLRSELGGEYEIG</sequence>
<comment type="caution">
    <text evidence="7">The sequence shown here is derived from an EMBL/GenBank/DDBJ whole genome shotgun (WGS) entry which is preliminary data.</text>
</comment>
<dbReference type="InterPro" id="IPR039425">
    <property type="entry name" value="RNA_pol_sigma-70-like"/>
</dbReference>
<dbReference type="Gene3D" id="1.10.10.10">
    <property type="entry name" value="Winged helix-like DNA-binding domain superfamily/Winged helix DNA-binding domain"/>
    <property type="match status" value="1"/>
</dbReference>
<dbReference type="OrthoDB" id="9784272at2"/>
<dbReference type="Gene3D" id="1.10.1740.10">
    <property type="match status" value="1"/>
</dbReference>
<evidence type="ECO:0000259" key="6">
    <source>
        <dbReference type="Pfam" id="PF08281"/>
    </source>
</evidence>
<accession>A0A7K1LG63</accession>
<dbReference type="Pfam" id="PF08281">
    <property type="entry name" value="Sigma70_r4_2"/>
    <property type="match status" value="1"/>
</dbReference>
<dbReference type="InterPro" id="IPR036388">
    <property type="entry name" value="WH-like_DNA-bd_sf"/>
</dbReference>
<dbReference type="GO" id="GO:0016987">
    <property type="term" value="F:sigma factor activity"/>
    <property type="evidence" value="ECO:0007669"/>
    <property type="project" value="UniProtKB-KW"/>
</dbReference>
<dbReference type="Pfam" id="PF04542">
    <property type="entry name" value="Sigma70_r2"/>
    <property type="match status" value="1"/>
</dbReference>
<dbReference type="PANTHER" id="PTHR43133">
    <property type="entry name" value="RNA POLYMERASE ECF-TYPE SIGMA FACTO"/>
    <property type="match status" value="1"/>
</dbReference>
<feature type="domain" description="RNA polymerase sigma factor 70 region 4 type 2" evidence="6">
    <location>
        <begin position="149"/>
        <end position="200"/>
    </location>
</feature>
<dbReference type="CDD" id="cd06171">
    <property type="entry name" value="Sigma70_r4"/>
    <property type="match status" value="1"/>
</dbReference>
<dbReference type="InterPro" id="IPR013325">
    <property type="entry name" value="RNA_pol_sigma_r2"/>
</dbReference>
<dbReference type="PANTHER" id="PTHR43133:SF66">
    <property type="entry name" value="ECF RNA POLYMERASE SIGMA FACTOR SIGK"/>
    <property type="match status" value="1"/>
</dbReference>
<dbReference type="InterPro" id="IPR014284">
    <property type="entry name" value="RNA_pol_sigma-70_dom"/>
</dbReference>
<evidence type="ECO:0000256" key="4">
    <source>
        <dbReference type="ARBA" id="ARBA00023163"/>
    </source>
</evidence>
<dbReference type="GO" id="GO:0006352">
    <property type="term" value="P:DNA-templated transcription initiation"/>
    <property type="evidence" value="ECO:0007669"/>
    <property type="project" value="InterPro"/>
</dbReference>
<dbReference type="EMBL" id="WOGT01000001">
    <property type="protein sequence ID" value="MUN54187.1"/>
    <property type="molecule type" value="Genomic_DNA"/>
</dbReference>
<evidence type="ECO:0000256" key="2">
    <source>
        <dbReference type="ARBA" id="ARBA00023015"/>
    </source>
</evidence>
<dbReference type="AlphaFoldDB" id="A0A7K1LG63"/>
<comment type="similarity">
    <text evidence="1">Belongs to the sigma-70 factor family. ECF subfamily.</text>
</comment>
<keyword evidence="8" id="KW-1185">Reference proteome</keyword>
<feature type="domain" description="RNA polymerase sigma-70 region 2" evidence="5">
    <location>
        <begin position="49"/>
        <end position="116"/>
    </location>
</feature>
<dbReference type="SUPFAM" id="SSF88946">
    <property type="entry name" value="Sigma2 domain of RNA polymerase sigma factors"/>
    <property type="match status" value="1"/>
</dbReference>
<evidence type="ECO:0000313" key="8">
    <source>
        <dbReference type="Proteomes" id="UP000462152"/>
    </source>
</evidence>
<evidence type="ECO:0000259" key="5">
    <source>
        <dbReference type="Pfam" id="PF04542"/>
    </source>
</evidence>
<reference evidence="7 8" key="1">
    <citation type="submission" date="2019-12" db="EMBL/GenBank/DDBJ databases">
        <authorList>
            <person name="Li J."/>
            <person name="Shi Y."/>
            <person name="Xu G."/>
            <person name="Xiao D."/>
            <person name="Ran X."/>
        </authorList>
    </citation>
    <scope>NUCLEOTIDE SEQUENCE [LARGE SCALE GENOMIC DNA]</scope>
    <source>
        <strain evidence="7 8">JCM 15915</strain>
    </source>
</reference>
<dbReference type="NCBIfam" id="TIGR02937">
    <property type="entry name" value="sigma70-ECF"/>
    <property type="match status" value="1"/>
</dbReference>
<evidence type="ECO:0000256" key="3">
    <source>
        <dbReference type="ARBA" id="ARBA00023082"/>
    </source>
</evidence>
<protein>
    <submittedName>
        <fullName evidence="7">Sigma-70 family RNA polymerase sigma factor</fullName>
    </submittedName>
</protein>
<dbReference type="InterPro" id="IPR007627">
    <property type="entry name" value="RNA_pol_sigma70_r2"/>
</dbReference>
<dbReference type="SUPFAM" id="SSF88659">
    <property type="entry name" value="Sigma3 and sigma4 domains of RNA polymerase sigma factors"/>
    <property type="match status" value="1"/>
</dbReference>
<keyword evidence="4" id="KW-0804">Transcription</keyword>
<evidence type="ECO:0000313" key="7">
    <source>
        <dbReference type="EMBL" id="MUN54187.1"/>
    </source>
</evidence>
<evidence type="ECO:0000256" key="1">
    <source>
        <dbReference type="ARBA" id="ARBA00010641"/>
    </source>
</evidence>
<dbReference type="InterPro" id="IPR013324">
    <property type="entry name" value="RNA_pol_sigma_r3/r4-like"/>
</dbReference>
<keyword evidence="2" id="KW-0805">Transcription regulation</keyword>
<keyword evidence="3" id="KW-0731">Sigma factor</keyword>
<proteinExistence type="inferred from homology"/>
<dbReference type="GO" id="GO:0003677">
    <property type="term" value="F:DNA binding"/>
    <property type="evidence" value="ECO:0007669"/>
    <property type="project" value="InterPro"/>
</dbReference>
<dbReference type="Proteomes" id="UP000462152">
    <property type="component" value="Unassembled WGS sequence"/>
</dbReference>
<gene>
    <name evidence="7" type="ORF">GMA10_02965</name>
</gene>